<organism evidence="2 3">
    <name type="scientific">Trichinella patagoniensis</name>
    <dbReference type="NCBI Taxonomy" id="990121"/>
    <lineage>
        <taxon>Eukaryota</taxon>
        <taxon>Metazoa</taxon>
        <taxon>Ecdysozoa</taxon>
        <taxon>Nematoda</taxon>
        <taxon>Enoplea</taxon>
        <taxon>Dorylaimia</taxon>
        <taxon>Trichinellida</taxon>
        <taxon>Trichinellidae</taxon>
        <taxon>Trichinella</taxon>
    </lineage>
</organism>
<dbReference type="EMBL" id="JYDQ01000066">
    <property type="protein sequence ID" value="KRY17162.1"/>
    <property type="molecule type" value="Genomic_DNA"/>
</dbReference>
<accession>A0A0V0ZYG7</accession>
<protein>
    <submittedName>
        <fullName evidence="2">Uncharacterized protein</fullName>
    </submittedName>
</protein>
<name>A0A0V0ZYG7_9BILA</name>
<reference evidence="2 3" key="1">
    <citation type="submission" date="2015-01" db="EMBL/GenBank/DDBJ databases">
        <title>Evolution of Trichinella species and genotypes.</title>
        <authorList>
            <person name="Korhonen P.K."/>
            <person name="Edoardo P."/>
            <person name="Giuseppe L.R."/>
            <person name="Gasser R.B."/>
        </authorList>
    </citation>
    <scope>NUCLEOTIDE SEQUENCE [LARGE SCALE GENOMIC DNA]</scope>
    <source>
        <strain evidence="2">ISS2496</strain>
    </source>
</reference>
<evidence type="ECO:0000313" key="2">
    <source>
        <dbReference type="EMBL" id="KRY17162.1"/>
    </source>
</evidence>
<evidence type="ECO:0000313" key="3">
    <source>
        <dbReference type="Proteomes" id="UP000054783"/>
    </source>
</evidence>
<dbReference type="Proteomes" id="UP000054783">
    <property type="component" value="Unassembled WGS sequence"/>
</dbReference>
<comment type="caution">
    <text evidence="2">The sequence shown here is derived from an EMBL/GenBank/DDBJ whole genome shotgun (WGS) entry which is preliminary data.</text>
</comment>
<gene>
    <name evidence="1" type="ORF">T12_16999</name>
    <name evidence="2" type="ORF">T12_5129</name>
</gene>
<sequence length="67" mass="7671">MCELQICDFGMDSQELIYMLRSPLVAQFIAMSAIQISITEAIEYSIYLKMYVKPGTDSLHTFEHCCV</sequence>
<dbReference type="AlphaFoldDB" id="A0A0V0ZYG7"/>
<proteinExistence type="predicted"/>
<keyword evidence="3" id="KW-1185">Reference proteome</keyword>
<evidence type="ECO:0000313" key="1">
    <source>
        <dbReference type="EMBL" id="KRY06715.1"/>
    </source>
</evidence>
<dbReference type="EMBL" id="JYDQ01000691">
    <property type="protein sequence ID" value="KRY06715.1"/>
    <property type="molecule type" value="Genomic_DNA"/>
</dbReference>